<keyword evidence="1" id="KW-0812">Transmembrane</keyword>
<dbReference type="Pfam" id="PF05758">
    <property type="entry name" value="Ycf1"/>
    <property type="match status" value="1"/>
</dbReference>
<keyword evidence="1" id="KW-1133">Transmembrane helix</keyword>
<evidence type="ECO:0000313" key="2">
    <source>
        <dbReference type="EMBL" id="RRT85724.1"/>
    </source>
</evidence>
<dbReference type="EMBL" id="AMZH03000072">
    <property type="protein sequence ID" value="RRT85724.1"/>
    <property type="molecule type" value="Genomic_DNA"/>
</dbReference>
<organism evidence="2 3">
    <name type="scientific">Ensete ventricosum</name>
    <name type="common">Abyssinian banana</name>
    <name type="synonym">Musa ensete</name>
    <dbReference type="NCBI Taxonomy" id="4639"/>
    <lineage>
        <taxon>Eukaryota</taxon>
        <taxon>Viridiplantae</taxon>
        <taxon>Streptophyta</taxon>
        <taxon>Embryophyta</taxon>
        <taxon>Tracheophyta</taxon>
        <taxon>Spermatophyta</taxon>
        <taxon>Magnoliopsida</taxon>
        <taxon>Liliopsida</taxon>
        <taxon>Zingiberales</taxon>
        <taxon>Musaceae</taxon>
        <taxon>Ensete</taxon>
    </lineage>
</organism>
<keyword evidence="1" id="KW-0472">Membrane</keyword>
<dbReference type="Proteomes" id="UP000287651">
    <property type="component" value="Unassembled WGS sequence"/>
</dbReference>
<evidence type="ECO:0000313" key="3">
    <source>
        <dbReference type="Proteomes" id="UP000287651"/>
    </source>
</evidence>
<dbReference type="AlphaFoldDB" id="A0A427BB90"/>
<evidence type="ECO:0000256" key="1">
    <source>
        <dbReference type="SAM" id="Phobius"/>
    </source>
</evidence>
<accession>A0A427BB90</accession>
<dbReference type="GO" id="GO:0016020">
    <property type="term" value="C:membrane"/>
    <property type="evidence" value="ECO:0007669"/>
    <property type="project" value="InterPro"/>
</dbReference>
<reference evidence="2 3" key="1">
    <citation type="journal article" date="2014" name="Agronomy (Basel)">
        <title>A Draft Genome Sequence for Ensete ventricosum, the Drought-Tolerant Tree Against Hunger.</title>
        <authorList>
            <person name="Harrison J."/>
            <person name="Moore K.A."/>
            <person name="Paszkiewicz K."/>
            <person name="Jones T."/>
            <person name="Grant M."/>
            <person name="Ambacheew D."/>
            <person name="Muzemil S."/>
            <person name="Studholme D.J."/>
        </authorList>
    </citation>
    <scope>NUCLEOTIDE SEQUENCE [LARGE SCALE GENOMIC DNA]</scope>
</reference>
<protein>
    <submittedName>
        <fullName evidence="2">Uncharacterized protein</fullName>
    </submittedName>
</protein>
<comment type="caution">
    <text evidence="2">The sequence shown here is derived from an EMBL/GenBank/DDBJ whole genome shotgun (WGS) entry which is preliminary data.</text>
</comment>
<name>A0A427BB90_ENSVE</name>
<gene>
    <name evidence="2" type="ORF">B296_00007793</name>
</gene>
<proteinExistence type="predicted"/>
<feature type="transmembrane region" description="Helical" evidence="1">
    <location>
        <begin position="45"/>
        <end position="71"/>
    </location>
</feature>
<sequence length="80" mass="9408">MPNLSIQCMFLNKLIFQLFNHFILPSSMLTKLVKIYIFGCNNKMLFVINSFIGFLVGHIFFHDMGWIGIILDMVKLFYLI</sequence>
<dbReference type="InterPro" id="IPR008896">
    <property type="entry name" value="TIC214"/>
</dbReference>
<feature type="transmembrane region" description="Helical" evidence="1">
    <location>
        <begin position="14"/>
        <end position="33"/>
    </location>
</feature>